<dbReference type="Proteomes" id="UP001218170">
    <property type="component" value="Unassembled WGS sequence"/>
</dbReference>
<name>A0ABT5SLV4_9MICO</name>
<dbReference type="SMART" id="SM00421">
    <property type="entry name" value="HTH_LUXR"/>
    <property type="match status" value="1"/>
</dbReference>
<accession>A0ABT5SLV4</accession>
<evidence type="ECO:0000313" key="5">
    <source>
        <dbReference type="EMBL" id="MDD7963455.1"/>
    </source>
</evidence>
<keyword evidence="2" id="KW-0238">DNA-binding</keyword>
<evidence type="ECO:0000313" key="6">
    <source>
        <dbReference type="Proteomes" id="UP001218170"/>
    </source>
</evidence>
<keyword evidence="3" id="KW-0804">Transcription</keyword>
<dbReference type="PROSITE" id="PS50043">
    <property type="entry name" value="HTH_LUXR_2"/>
    <property type="match status" value="1"/>
</dbReference>
<dbReference type="EMBL" id="JAQZCI010000005">
    <property type="protein sequence ID" value="MDD7963455.1"/>
    <property type="molecule type" value="Genomic_DNA"/>
</dbReference>
<keyword evidence="6" id="KW-1185">Reference proteome</keyword>
<reference evidence="5 6" key="1">
    <citation type="submission" date="2023-02" db="EMBL/GenBank/DDBJ databases">
        <title>Study of novel species of the Microbacterium genus.</title>
        <authorList>
            <person name="Arroyo-Herrera I."/>
            <person name="Roman-Ponce B."/>
            <person name="Vasquez-Murrieta M.S."/>
        </authorList>
    </citation>
    <scope>NUCLEOTIDE SEQUENCE [LARGE SCALE GENOMIC DNA]</scope>
    <source>
        <strain evidence="5 6">NE1TT3</strain>
    </source>
</reference>
<proteinExistence type="predicted"/>
<dbReference type="RefSeq" id="WP_274264978.1">
    <property type="nucleotide sequence ID" value="NZ_JAQZCI010000005.1"/>
</dbReference>
<dbReference type="Pfam" id="PF00196">
    <property type="entry name" value="GerE"/>
    <property type="match status" value="1"/>
</dbReference>
<dbReference type="InterPro" id="IPR000792">
    <property type="entry name" value="Tscrpt_reg_LuxR_C"/>
</dbReference>
<dbReference type="InterPro" id="IPR016032">
    <property type="entry name" value="Sig_transdc_resp-reg_C-effctor"/>
</dbReference>
<gene>
    <name evidence="5" type="ORF">PUW80_13955</name>
</gene>
<evidence type="ECO:0000259" key="4">
    <source>
        <dbReference type="PROSITE" id="PS50043"/>
    </source>
</evidence>
<comment type="caution">
    <text evidence="5">The sequence shown here is derived from an EMBL/GenBank/DDBJ whole genome shotgun (WGS) entry which is preliminary data.</text>
</comment>
<evidence type="ECO:0000256" key="2">
    <source>
        <dbReference type="ARBA" id="ARBA00023125"/>
    </source>
</evidence>
<dbReference type="InterPro" id="IPR027417">
    <property type="entry name" value="P-loop_NTPase"/>
</dbReference>
<evidence type="ECO:0000256" key="1">
    <source>
        <dbReference type="ARBA" id="ARBA00023015"/>
    </source>
</evidence>
<feature type="domain" description="HTH luxR-type" evidence="4">
    <location>
        <begin position="792"/>
        <end position="857"/>
    </location>
</feature>
<dbReference type="InterPro" id="IPR036388">
    <property type="entry name" value="WH-like_DNA-bd_sf"/>
</dbReference>
<dbReference type="SUPFAM" id="SSF46894">
    <property type="entry name" value="C-terminal effector domain of the bipartite response regulators"/>
    <property type="match status" value="1"/>
</dbReference>
<dbReference type="SUPFAM" id="SSF52540">
    <property type="entry name" value="P-loop containing nucleoside triphosphate hydrolases"/>
    <property type="match status" value="1"/>
</dbReference>
<sequence>MRGRERSLAKAIGLIESGRSIDVVGARGSGRSAFFTALSTQMSERGWSVLFIRGVASLRASPFAAIALAGVVQTPPPSRMDGVAERVAHQLIERVRDQRAVIFLDDWNDLDESSWGVIEYVRGVTGVPVVISRLLGLRARQTPSGLSASTMAHTSAIDMLPLRFEDLDDVIRAYLGGPVDAATSRRIYAKSGGNVGLALAIVDATVRDGRLNKLDGDVWTAVGELWSPALRSVVEMHLEDLGSGARDAVEIIAIIGNPDLETVRRLVDWETLEFLEERAMIAFVRAVPSNLVSVIPPLFVSYFRHEPLTARRIRLTERIAATLGDGFESAEGLGEWGGAQVSETRDALFAGMLRENAATRRLVAAYEWEKNPTVRTATGYIAVLSQSGQKQSAATIARVLAETDAHSGDVASRAEYCRLRARWMAYGLGDVDGAIALLDSEAAELSSFGRILDATRISILADLRSVPTGFEAELDVADGLPIPVQLALLEAQVHVLTLVGRLREAQGAFRELRRLDPHRERFEARILASVAQLTSGAFETGYRDLLNGLDEARGALDLDAFRAFSCGAAYARLHAGDTQELGDLIDVALSTGALAPLPPGGRAMILVAGAMLAAGRGQVALCAKYRTLARQESVVGGAFPGQSLAWIDAAMATLEGRPEDGAALLWDDALSLRRRGALFAAQLGMLAAIEISPTPERLAEAQRVLDEAPDTVVLRAQADYHVAVANRDASALRDAGVALERYGRFGMAVAAYRTLGGWAAEDQDRAAEAEAARLERGVVTRRGNRPVNAIRFAADATRLTKRERQVADLVAAGMNNQEIASTLVVSVRTVESHVYRIMRKLEVGSRELIGPRLAGVNGSA</sequence>
<evidence type="ECO:0000256" key="3">
    <source>
        <dbReference type="ARBA" id="ARBA00023163"/>
    </source>
</evidence>
<dbReference type="Gene3D" id="1.10.10.10">
    <property type="entry name" value="Winged helix-like DNA-binding domain superfamily/Winged helix DNA-binding domain"/>
    <property type="match status" value="1"/>
</dbReference>
<keyword evidence="1" id="KW-0805">Transcription regulation</keyword>
<dbReference type="PANTHER" id="PTHR44688">
    <property type="entry name" value="DNA-BINDING TRANSCRIPTIONAL ACTIVATOR DEVR_DOSR"/>
    <property type="match status" value="1"/>
</dbReference>
<dbReference type="PRINTS" id="PR00038">
    <property type="entry name" value="HTHLUXR"/>
</dbReference>
<dbReference type="PANTHER" id="PTHR44688:SF16">
    <property type="entry name" value="DNA-BINDING TRANSCRIPTIONAL ACTIVATOR DEVR_DOSR"/>
    <property type="match status" value="1"/>
</dbReference>
<protein>
    <submittedName>
        <fullName evidence="5">Helix-turn-helix transcriptional regulator</fullName>
    </submittedName>
</protein>
<organism evidence="5 6">
    <name type="scientific">Microbacterium thalli</name>
    <dbReference type="NCBI Taxonomy" id="3027921"/>
    <lineage>
        <taxon>Bacteria</taxon>
        <taxon>Bacillati</taxon>
        <taxon>Actinomycetota</taxon>
        <taxon>Actinomycetes</taxon>
        <taxon>Micrococcales</taxon>
        <taxon>Microbacteriaceae</taxon>
        <taxon>Microbacterium</taxon>
    </lineage>
</organism>
<dbReference type="CDD" id="cd06170">
    <property type="entry name" value="LuxR_C_like"/>
    <property type="match status" value="1"/>
</dbReference>
<dbReference type="PROSITE" id="PS00622">
    <property type="entry name" value="HTH_LUXR_1"/>
    <property type="match status" value="1"/>
</dbReference>